<name>A0A4Q7VKT2_9BACT</name>
<organism evidence="1 2">
    <name type="scientific">Ancylomarina subtilis</name>
    <dbReference type="NCBI Taxonomy" id="1639035"/>
    <lineage>
        <taxon>Bacteria</taxon>
        <taxon>Pseudomonadati</taxon>
        <taxon>Bacteroidota</taxon>
        <taxon>Bacteroidia</taxon>
        <taxon>Marinilabiliales</taxon>
        <taxon>Marinifilaceae</taxon>
        <taxon>Ancylomarina</taxon>
    </lineage>
</organism>
<comment type="caution">
    <text evidence="1">The sequence shown here is derived from an EMBL/GenBank/DDBJ whole genome shotgun (WGS) entry which is preliminary data.</text>
</comment>
<dbReference type="Proteomes" id="UP000293562">
    <property type="component" value="Unassembled WGS sequence"/>
</dbReference>
<accession>A0A4Q7VKT2</accession>
<dbReference type="AlphaFoldDB" id="A0A4Q7VKT2"/>
<protein>
    <submittedName>
        <fullName evidence="1">Uncharacterized protein</fullName>
    </submittedName>
</protein>
<proteinExistence type="predicted"/>
<sequence length="290" mass="34615">MRNNNTIITYLDNNHKNFMATKLHKNEFDRINRYVQLNIKQTEFILLPVLKNKKQISSDKHSITFEFDYKDLKVCQKLSIKHDISVFSTEIDGKKIVSKWNDLKSFIERLEAYEVVEVVEEAKIIKVDFKPAKKEDMKEEIVENTTIDKTKLQNAELVQAIELYEDSLFEFESESKNGKKLVFNFRFDWVLTFEIEILPDFELKLTTVINEEWNGEEEFRYDCVIDIYSNINDTVEEIFDFVYYNDHNLIETSIEMEKDKDEDKDEDEESFSDIQKEIRIELLKDYKIAA</sequence>
<evidence type="ECO:0000313" key="2">
    <source>
        <dbReference type="Proteomes" id="UP000293562"/>
    </source>
</evidence>
<dbReference type="RefSeq" id="WP_130306644.1">
    <property type="nucleotide sequence ID" value="NZ_SHKN01000001.1"/>
</dbReference>
<evidence type="ECO:0000313" key="1">
    <source>
        <dbReference type="EMBL" id="RZT96648.1"/>
    </source>
</evidence>
<reference evidence="1 2" key="1">
    <citation type="submission" date="2019-02" db="EMBL/GenBank/DDBJ databases">
        <title>Genomic Encyclopedia of Type Strains, Phase IV (KMG-IV): sequencing the most valuable type-strain genomes for metagenomic binning, comparative biology and taxonomic classification.</title>
        <authorList>
            <person name="Goeker M."/>
        </authorList>
    </citation>
    <scope>NUCLEOTIDE SEQUENCE [LARGE SCALE GENOMIC DNA]</scope>
    <source>
        <strain evidence="1 2">DSM 28825</strain>
    </source>
</reference>
<keyword evidence="2" id="KW-1185">Reference proteome</keyword>
<gene>
    <name evidence="1" type="ORF">EV201_1289</name>
</gene>
<dbReference type="EMBL" id="SHKN01000001">
    <property type="protein sequence ID" value="RZT96648.1"/>
    <property type="molecule type" value="Genomic_DNA"/>
</dbReference>